<dbReference type="PROSITE" id="PS50188">
    <property type="entry name" value="B302_SPRY"/>
    <property type="match status" value="1"/>
</dbReference>
<dbReference type="AlphaFoldDB" id="A0A6P5ITL6"/>
<dbReference type="InterPro" id="IPR000315">
    <property type="entry name" value="Znf_B-box"/>
</dbReference>
<feature type="domain" description="B30.2/SPRY" evidence="7">
    <location>
        <begin position="263"/>
        <end position="456"/>
    </location>
</feature>
<gene>
    <name evidence="9" type="primary">LOC110195809</name>
</gene>
<feature type="domain" description="RING-type" evidence="5">
    <location>
        <begin position="17"/>
        <end position="58"/>
    </location>
</feature>
<dbReference type="InterPro" id="IPR003877">
    <property type="entry name" value="SPRY_dom"/>
</dbReference>
<dbReference type="InterPro" id="IPR001841">
    <property type="entry name" value="Znf_RING"/>
</dbReference>
<dbReference type="RefSeq" id="XP_020824403.1">
    <property type="nucleotide sequence ID" value="XM_020968744.1"/>
</dbReference>
<evidence type="ECO:0000256" key="4">
    <source>
        <dbReference type="PROSITE-ProRule" id="PRU00024"/>
    </source>
</evidence>
<dbReference type="SUPFAM" id="SSF57845">
    <property type="entry name" value="B-box zinc-binding domain"/>
    <property type="match status" value="1"/>
</dbReference>
<dbReference type="InterPro" id="IPR001870">
    <property type="entry name" value="B30.2/SPRY"/>
</dbReference>
<dbReference type="InterPro" id="IPR050143">
    <property type="entry name" value="TRIM/RBCC"/>
</dbReference>
<dbReference type="GO" id="GO:0008270">
    <property type="term" value="F:zinc ion binding"/>
    <property type="evidence" value="ECO:0007669"/>
    <property type="project" value="UniProtKB-KW"/>
</dbReference>
<dbReference type="InterPro" id="IPR013320">
    <property type="entry name" value="ConA-like_dom_sf"/>
</dbReference>
<evidence type="ECO:0000259" key="6">
    <source>
        <dbReference type="PROSITE" id="PS50119"/>
    </source>
</evidence>
<evidence type="ECO:0000259" key="5">
    <source>
        <dbReference type="PROSITE" id="PS50089"/>
    </source>
</evidence>
<dbReference type="Gene3D" id="2.60.120.920">
    <property type="match status" value="1"/>
</dbReference>
<accession>A0A6P5ITL6</accession>
<dbReference type="SUPFAM" id="SSF57850">
    <property type="entry name" value="RING/U-box"/>
    <property type="match status" value="1"/>
</dbReference>
<dbReference type="Pfam" id="PF00643">
    <property type="entry name" value="zf-B_box"/>
    <property type="match status" value="1"/>
</dbReference>
<dbReference type="PANTHER" id="PTHR24103">
    <property type="entry name" value="E3 UBIQUITIN-PROTEIN LIGASE TRIM"/>
    <property type="match status" value="1"/>
</dbReference>
<dbReference type="SMART" id="SM00336">
    <property type="entry name" value="BBOX"/>
    <property type="match status" value="1"/>
</dbReference>
<keyword evidence="3" id="KW-0862">Zinc</keyword>
<dbReference type="SMART" id="SM00184">
    <property type="entry name" value="RING"/>
    <property type="match status" value="1"/>
</dbReference>
<dbReference type="GeneID" id="110195809"/>
<dbReference type="InterPro" id="IPR017907">
    <property type="entry name" value="Znf_RING_CS"/>
</dbReference>
<dbReference type="SUPFAM" id="SSF49899">
    <property type="entry name" value="Concanavalin A-like lectins/glucanases"/>
    <property type="match status" value="1"/>
</dbReference>
<dbReference type="SMART" id="SM00589">
    <property type="entry name" value="PRY"/>
    <property type="match status" value="1"/>
</dbReference>
<evidence type="ECO:0000313" key="9">
    <source>
        <dbReference type="RefSeq" id="XP_020824403.1"/>
    </source>
</evidence>
<sequence>MAAAMELVLKMQSETMCGICRIYFSQPVTTECGHSFCRECLSWSWRGGTSPFSCPECRQVCRTRKLPELNVALEKLSDKVRQLSSHFVQSTEEQSKCPIHQKVLKLFCEEDQMALCVLCSQTPEHKAHTLSPVAEAAHNYRRKLQGILNRVGKDFEEAKKLLSQVKKEMARPLVDWNRMIMGEYYNLHHFLMEEELQCLERLKEEQRTSKDRLSQHIHNLWEIMSDLQESRHKPIIELLKDFRELLGRSESVFSQSPKAVIPDLMEHPITGMIDILNKFRVDIRVNPQSASSYVIVSEDLKSMRAGEGWEMDPDHPENFACHFVSAEQAFSSGRQYWEVDVTQVPQWGLGIRTEHLRGGSNLDSFASVFLLCCVKKENNYYFQTCPGQLNYQIKDPVPRVGVYLEHTTGTLLFYNVVKRSLIYRFDPILFTELVTPIFSPGPPLPGTKVGPMTICPVNAHLCACCYSFL</sequence>
<dbReference type="Proteomes" id="UP000515140">
    <property type="component" value="Unplaced"/>
</dbReference>
<keyword evidence="2 4" id="KW-0863">Zinc-finger</keyword>
<reference evidence="9" key="1">
    <citation type="submission" date="2025-08" db="UniProtKB">
        <authorList>
            <consortium name="RefSeq"/>
        </authorList>
    </citation>
    <scope>IDENTIFICATION</scope>
    <source>
        <tissue evidence="9">Spleen</tissue>
    </source>
</reference>
<dbReference type="InterPro" id="IPR003879">
    <property type="entry name" value="Butyrophylin_SPRY"/>
</dbReference>
<dbReference type="InterPro" id="IPR043136">
    <property type="entry name" value="B30.2/SPRY_sf"/>
</dbReference>
<dbReference type="InterPro" id="IPR013083">
    <property type="entry name" value="Znf_RING/FYVE/PHD"/>
</dbReference>
<organism evidence="8 9">
    <name type="scientific">Phascolarctos cinereus</name>
    <name type="common">Koala</name>
    <dbReference type="NCBI Taxonomy" id="38626"/>
    <lineage>
        <taxon>Eukaryota</taxon>
        <taxon>Metazoa</taxon>
        <taxon>Chordata</taxon>
        <taxon>Craniata</taxon>
        <taxon>Vertebrata</taxon>
        <taxon>Euteleostomi</taxon>
        <taxon>Mammalia</taxon>
        <taxon>Metatheria</taxon>
        <taxon>Diprotodontia</taxon>
        <taxon>Phascolarctidae</taxon>
        <taxon>Phascolarctos</taxon>
    </lineage>
</organism>
<evidence type="ECO:0000313" key="8">
    <source>
        <dbReference type="Proteomes" id="UP000515140"/>
    </source>
</evidence>
<dbReference type="Gene3D" id="3.30.160.60">
    <property type="entry name" value="Classic Zinc Finger"/>
    <property type="match status" value="1"/>
</dbReference>
<evidence type="ECO:0000256" key="3">
    <source>
        <dbReference type="ARBA" id="ARBA00022833"/>
    </source>
</evidence>
<proteinExistence type="predicted"/>
<dbReference type="InterPro" id="IPR006574">
    <property type="entry name" value="PRY"/>
</dbReference>
<dbReference type="PRINTS" id="PR01407">
    <property type="entry name" value="BUTYPHLNCDUF"/>
</dbReference>
<dbReference type="SMART" id="SM00449">
    <property type="entry name" value="SPRY"/>
    <property type="match status" value="1"/>
</dbReference>
<dbReference type="PROSITE" id="PS50119">
    <property type="entry name" value="ZF_BBOX"/>
    <property type="match status" value="1"/>
</dbReference>
<keyword evidence="1" id="KW-0479">Metal-binding</keyword>
<keyword evidence="8" id="KW-1185">Reference proteome</keyword>
<evidence type="ECO:0000256" key="1">
    <source>
        <dbReference type="ARBA" id="ARBA00022723"/>
    </source>
</evidence>
<protein>
    <submittedName>
        <fullName evidence="9">Probable E3 ubiquitin-protein ligase TRIML1</fullName>
    </submittedName>
</protein>
<dbReference type="Pfam" id="PF00622">
    <property type="entry name" value="SPRY"/>
    <property type="match status" value="1"/>
</dbReference>
<dbReference type="Gene3D" id="3.30.40.10">
    <property type="entry name" value="Zinc/RING finger domain, C3HC4 (zinc finger)"/>
    <property type="match status" value="1"/>
</dbReference>
<dbReference type="Pfam" id="PF15227">
    <property type="entry name" value="zf-C3HC4_4"/>
    <property type="match status" value="1"/>
</dbReference>
<dbReference type="PROSITE" id="PS50089">
    <property type="entry name" value="ZF_RING_2"/>
    <property type="match status" value="1"/>
</dbReference>
<name>A0A6P5ITL6_PHACI</name>
<evidence type="ECO:0000256" key="2">
    <source>
        <dbReference type="ARBA" id="ARBA00022771"/>
    </source>
</evidence>
<evidence type="ECO:0000259" key="7">
    <source>
        <dbReference type="PROSITE" id="PS50188"/>
    </source>
</evidence>
<feature type="domain" description="B box-type" evidence="6">
    <location>
        <begin position="92"/>
        <end position="133"/>
    </location>
</feature>
<dbReference type="KEGG" id="pcw:110195809"/>
<dbReference type="PROSITE" id="PS00518">
    <property type="entry name" value="ZF_RING_1"/>
    <property type="match status" value="1"/>
</dbReference>
<dbReference type="InParanoid" id="A0A6P5ITL6"/>